<dbReference type="RefSeq" id="WP_378384877.1">
    <property type="nucleotide sequence ID" value="NZ_JBHLWM010000001.1"/>
</dbReference>
<protein>
    <submittedName>
        <fullName evidence="1">Uncharacterized protein</fullName>
    </submittedName>
</protein>
<gene>
    <name evidence="1" type="ORF">ACFFJ6_04730</name>
</gene>
<organism evidence="1 2">
    <name type="scientific">Rhodopseudomonas telluris</name>
    <dbReference type="NCBI Taxonomy" id="644215"/>
    <lineage>
        <taxon>Bacteria</taxon>
        <taxon>Pseudomonadati</taxon>
        <taxon>Pseudomonadota</taxon>
        <taxon>Alphaproteobacteria</taxon>
        <taxon>Hyphomicrobiales</taxon>
        <taxon>Nitrobacteraceae</taxon>
        <taxon>Rhodopseudomonas</taxon>
    </lineage>
</organism>
<accession>A0ABV6ENE9</accession>
<comment type="caution">
    <text evidence="1">The sequence shown here is derived from an EMBL/GenBank/DDBJ whole genome shotgun (WGS) entry which is preliminary data.</text>
</comment>
<sequence>MVSDLRRFVLLSVATALFLAAAQASAGLSWRNSEPARVATVGIVR</sequence>
<evidence type="ECO:0000313" key="1">
    <source>
        <dbReference type="EMBL" id="MFC0239758.1"/>
    </source>
</evidence>
<evidence type="ECO:0000313" key="2">
    <source>
        <dbReference type="Proteomes" id="UP001589775"/>
    </source>
</evidence>
<dbReference type="Proteomes" id="UP001589775">
    <property type="component" value="Unassembled WGS sequence"/>
</dbReference>
<keyword evidence="2" id="KW-1185">Reference proteome</keyword>
<dbReference type="EMBL" id="JBHLWM010000001">
    <property type="protein sequence ID" value="MFC0239758.1"/>
    <property type="molecule type" value="Genomic_DNA"/>
</dbReference>
<name>A0ABV6ENE9_9BRAD</name>
<proteinExistence type="predicted"/>
<reference evidence="1 2" key="1">
    <citation type="submission" date="2024-09" db="EMBL/GenBank/DDBJ databases">
        <authorList>
            <person name="Sun Q."/>
            <person name="Mori K."/>
        </authorList>
    </citation>
    <scope>NUCLEOTIDE SEQUENCE [LARGE SCALE GENOMIC DNA]</scope>
    <source>
        <strain evidence="1 2">KCTC 23279</strain>
    </source>
</reference>